<dbReference type="Proteomes" id="UP001341840">
    <property type="component" value="Unassembled WGS sequence"/>
</dbReference>
<accession>A0ABU6VQ41</accession>
<proteinExistence type="predicted"/>
<evidence type="ECO:0000313" key="2">
    <source>
        <dbReference type="Proteomes" id="UP001341840"/>
    </source>
</evidence>
<keyword evidence="2" id="KW-1185">Reference proteome</keyword>
<name>A0ABU6VQ41_9FABA</name>
<organism evidence="1 2">
    <name type="scientific">Stylosanthes scabra</name>
    <dbReference type="NCBI Taxonomy" id="79078"/>
    <lineage>
        <taxon>Eukaryota</taxon>
        <taxon>Viridiplantae</taxon>
        <taxon>Streptophyta</taxon>
        <taxon>Embryophyta</taxon>
        <taxon>Tracheophyta</taxon>
        <taxon>Spermatophyta</taxon>
        <taxon>Magnoliopsida</taxon>
        <taxon>eudicotyledons</taxon>
        <taxon>Gunneridae</taxon>
        <taxon>Pentapetalae</taxon>
        <taxon>rosids</taxon>
        <taxon>fabids</taxon>
        <taxon>Fabales</taxon>
        <taxon>Fabaceae</taxon>
        <taxon>Papilionoideae</taxon>
        <taxon>50 kb inversion clade</taxon>
        <taxon>dalbergioids sensu lato</taxon>
        <taxon>Dalbergieae</taxon>
        <taxon>Pterocarpus clade</taxon>
        <taxon>Stylosanthes</taxon>
    </lineage>
</organism>
<sequence>MLGKHLALRRQLEKAMNNQLLLLVFDEIIRPRGDIFWRLSRRVWFEIVGLPVHGWCNETFKRISKLCGKMVNQDDRIEESKSFSIARFLVDSYQ</sequence>
<comment type="caution">
    <text evidence="1">The sequence shown here is derived from an EMBL/GenBank/DDBJ whole genome shotgun (WGS) entry which is preliminary data.</text>
</comment>
<evidence type="ECO:0000313" key="1">
    <source>
        <dbReference type="EMBL" id="MED6175154.1"/>
    </source>
</evidence>
<evidence type="ECO:0008006" key="3">
    <source>
        <dbReference type="Google" id="ProtNLM"/>
    </source>
</evidence>
<reference evidence="1 2" key="1">
    <citation type="journal article" date="2023" name="Plants (Basel)">
        <title>Bridging the Gap: Combining Genomics and Transcriptomics Approaches to Understand Stylosanthes scabra, an Orphan Legume from the Brazilian Caatinga.</title>
        <authorList>
            <person name="Ferreira-Neto J.R.C."/>
            <person name="da Silva M.D."/>
            <person name="Binneck E."/>
            <person name="de Melo N.F."/>
            <person name="da Silva R.H."/>
            <person name="de Melo A.L.T.M."/>
            <person name="Pandolfi V."/>
            <person name="Bustamante F.O."/>
            <person name="Brasileiro-Vidal A.C."/>
            <person name="Benko-Iseppon A.M."/>
        </authorList>
    </citation>
    <scope>NUCLEOTIDE SEQUENCE [LARGE SCALE GENOMIC DNA]</scope>
    <source>
        <tissue evidence="1">Leaves</tissue>
    </source>
</reference>
<dbReference type="EMBL" id="JASCZI010152006">
    <property type="protein sequence ID" value="MED6175154.1"/>
    <property type="molecule type" value="Genomic_DNA"/>
</dbReference>
<protein>
    <recommendedName>
        <fullName evidence="3">DUF4283 domain-containing protein</fullName>
    </recommendedName>
</protein>
<gene>
    <name evidence="1" type="ORF">PIB30_075670</name>
</gene>